<organism evidence="1 2">
    <name type="scientific">Armillaria gallica</name>
    <name type="common">Bulbous honey fungus</name>
    <name type="synonym">Armillaria bulbosa</name>
    <dbReference type="NCBI Taxonomy" id="47427"/>
    <lineage>
        <taxon>Eukaryota</taxon>
        <taxon>Fungi</taxon>
        <taxon>Dikarya</taxon>
        <taxon>Basidiomycota</taxon>
        <taxon>Agaricomycotina</taxon>
        <taxon>Agaricomycetes</taxon>
        <taxon>Agaricomycetidae</taxon>
        <taxon>Agaricales</taxon>
        <taxon>Marasmiineae</taxon>
        <taxon>Physalacriaceae</taxon>
        <taxon>Armillaria</taxon>
    </lineage>
</organism>
<reference evidence="2" key="1">
    <citation type="journal article" date="2017" name="Nat. Ecol. Evol.">
        <title>Genome expansion and lineage-specific genetic innovations in the forest pathogenic fungi Armillaria.</title>
        <authorList>
            <person name="Sipos G."/>
            <person name="Prasanna A.N."/>
            <person name="Walter M.C."/>
            <person name="O'Connor E."/>
            <person name="Balint B."/>
            <person name="Krizsan K."/>
            <person name="Kiss B."/>
            <person name="Hess J."/>
            <person name="Varga T."/>
            <person name="Slot J."/>
            <person name="Riley R."/>
            <person name="Boka B."/>
            <person name="Rigling D."/>
            <person name="Barry K."/>
            <person name="Lee J."/>
            <person name="Mihaltcheva S."/>
            <person name="LaButti K."/>
            <person name="Lipzen A."/>
            <person name="Waldron R."/>
            <person name="Moloney N.M."/>
            <person name="Sperisen C."/>
            <person name="Kredics L."/>
            <person name="Vagvoelgyi C."/>
            <person name="Patrignani A."/>
            <person name="Fitzpatrick D."/>
            <person name="Nagy I."/>
            <person name="Doyle S."/>
            <person name="Anderson J.B."/>
            <person name="Grigoriev I.V."/>
            <person name="Gueldener U."/>
            <person name="Muensterkoetter M."/>
            <person name="Nagy L.G."/>
        </authorList>
    </citation>
    <scope>NUCLEOTIDE SEQUENCE [LARGE SCALE GENOMIC DNA]</scope>
    <source>
        <strain evidence="2">Ar21-2</strain>
    </source>
</reference>
<evidence type="ECO:0000313" key="1">
    <source>
        <dbReference type="EMBL" id="PBL01855.1"/>
    </source>
</evidence>
<dbReference type="AlphaFoldDB" id="A0A2H3E6T7"/>
<dbReference type="Proteomes" id="UP000217790">
    <property type="component" value="Unassembled WGS sequence"/>
</dbReference>
<proteinExistence type="predicted"/>
<dbReference type="EMBL" id="KZ293645">
    <property type="protein sequence ID" value="PBL01855.1"/>
    <property type="molecule type" value="Genomic_DNA"/>
</dbReference>
<keyword evidence="2" id="KW-1185">Reference proteome</keyword>
<name>A0A2H3E6T7_ARMGA</name>
<dbReference type="InParanoid" id="A0A2H3E6T7"/>
<protein>
    <submittedName>
        <fullName evidence="1">Uncharacterized protein</fullName>
    </submittedName>
</protein>
<sequence>MAVCSAPTEEFDALSFIWILELVVIQITFGRPTRAFLAYVCRSGIFVLLETVSKVTRCWEGQTRRIYRLHGPIAEPFYAFFDVPQQACVHVVNRNGDAKSTPWCFQDFLQGIHLIRVDGVDLWRFPVAADMTDDPRRPTLRTNINKLCILLGQINLTLCAGISNLSALNVCTSPAALHASPVPPTFSTAASTSSDQRDGRRVPLEWAIGHLRPFECDAIAGVLEYIRAKSRSSRWEPKGAGIWTAFTIYLTELHVEILLRGDIRSSAPFNPAEDSMAS</sequence>
<gene>
    <name evidence="1" type="ORF">ARMGADRAFT_1071353</name>
</gene>
<accession>A0A2H3E6T7</accession>
<evidence type="ECO:0000313" key="2">
    <source>
        <dbReference type="Proteomes" id="UP000217790"/>
    </source>
</evidence>